<protein>
    <submittedName>
        <fullName evidence="3">Uncharacterized protein</fullName>
    </submittedName>
</protein>
<sequence length="171" mass="17208">MCSLTSSLMAIAAQITSLAGLAGFCKAGILEPGGSICSSCGNMDDGRDDMDVRNGCDGGAPLLDVAPDNFDGGGIGGDGADELDLLAGCGGGRRREPPPPEVLPEGGGRGVGAAGAPDGAERDGSRGGAGAAGRAKLVRNGMVPAMLWSGWMRREREEWLFCQEATQVAAN</sequence>
<organism evidence="3 4">
    <name type="scientific">Gracilariopsis chorda</name>
    <dbReference type="NCBI Taxonomy" id="448386"/>
    <lineage>
        <taxon>Eukaryota</taxon>
        <taxon>Rhodophyta</taxon>
        <taxon>Florideophyceae</taxon>
        <taxon>Rhodymeniophycidae</taxon>
        <taxon>Gracilariales</taxon>
        <taxon>Gracilariaceae</taxon>
        <taxon>Gracilariopsis</taxon>
    </lineage>
</organism>
<gene>
    <name evidence="3" type="ORF">BWQ96_05301</name>
</gene>
<evidence type="ECO:0000313" key="4">
    <source>
        <dbReference type="Proteomes" id="UP000247409"/>
    </source>
</evidence>
<keyword evidence="4" id="KW-1185">Reference proteome</keyword>
<dbReference type="AlphaFoldDB" id="A0A2V3IT74"/>
<dbReference type="EMBL" id="NBIV01000077">
    <property type="protein sequence ID" value="PXF44937.1"/>
    <property type="molecule type" value="Genomic_DNA"/>
</dbReference>
<name>A0A2V3IT74_9FLOR</name>
<reference evidence="3 4" key="1">
    <citation type="journal article" date="2018" name="Mol. Biol. Evol.">
        <title>Analysis of the draft genome of the red seaweed Gracilariopsis chorda provides insights into genome size evolution in Rhodophyta.</title>
        <authorList>
            <person name="Lee J."/>
            <person name="Yang E.C."/>
            <person name="Graf L."/>
            <person name="Yang J.H."/>
            <person name="Qiu H."/>
            <person name="Zel Zion U."/>
            <person name="Chan C.X."/>
            <person name="Stephens T.G."/>
            <person name="Weber A.P.M."/>
            <person name="Boo G.H."/>
            <person name="Boo S.M."/>
            <person name="Kim K.M."/>
            <person name="Shin Y."/>
            <person name="Jung M."/>
            <person name="Lee S.J."/>
            <person name="Yim H.S."/>
            <person name="Lee J.H."/>
            <person name="Bhattacharya D."/>
            <person name="Yoon H.S."/>
        </authorList>
    </citation>
    <scope>NUCLEOTIDE SEQUENCE [LARGE SCALE GENOMIC DNA]</scope>
    <source>
        <strain evidence="3 4">SKKU-2015</strain>
        <tissue evidence="3">Whole body</tissue>
    </source>
</reference>
<feature type="chain" id="PRO_5015906990" evidence="2">
    <location>
        <begin position="28"/>
        <end position="171"/>
    </location>
</feature>
<proteinExistence type="predicted"/>
<keyword evidence="2" id="KW-0732">Signal</keyword>
<accession>A0A2V3IT74</accession>
<evidence type="ECO:0000256" key="1">
    <source>
        <dbReference type="SAM" id="MobiDB-lite"/>
    </source>
</evidence>
<evidence type="ECO:0000256" key="2">
    <source>
        <dbReference type="SAM" id="SignalP"/>
    </source>
</evidence>
<feature type="signal peptide" evidence="2">
    <location>
        <begin position="1"/>
        <end position="27"/>
    </location>
</feature>
<dbReference type="Proteomes" id="UP000247409">
    <property type="component" value="Unassembled WGS sequence"/>
</dbReference>
<feature type="region of interest" description="Disordered" evidence="1">
    <location>
        <begin position="90"/>
        <end position="132"/>
    </location>
</feature>
<comment type="caution">
    <text evidence="3">The sequence shown here is derived from an EMBL/GenBank/DDBJ whole genome shotgun (WGS) entry which is preliminary data.</text>
</comment>
<evidence type="ECO:0000313" key="3">
    <source>
        <dbReference type="EMBL" id="PXF44937.1"/>
    </source>
</evidence>